<dbReference type="EMBL" id="JAJJHW010000095">
    <property type="protein sequence ID" value="KAH8387590.1"/>
    <property type="molecule type" value="Genomic_DNA"/>
</dbReference>
<name>A0AAD4KE47_9MUSC</name>
<dbReference type="AlphaFoldDB" id="A0AAD4KE47"/>
<dbReference type="InterPro" id="IPR006640">
    <property type="entry name" value="SprT-like_domain"/>
</dbReference>
<evidence type="ECO:0000259" key="2">
    <source>
        <dbReference type="SMART" id="SM00731"/>
    </source>
</evidence>
<feature type="domain" description="SprT-like" evidence="2">
    <location>
        <begin position="216"/>
        <end position="363"/>
    </location>
</feature>
<proteinExistence type="predicted"/>
<reference evidence="3" key="1">
    <citation type="journal article" date="2021" name="Mol. Ecol. Resour.">
        <title>Phylogenomic analyses of the genus Drosophila reveals genomic signals of climate adaptation.</title>
        <authorList>
            <person name="Li F."/>
            <person name="Rane R.V."/>
            <person name="Luria V."/>
            <person name="Xiong Z."/>
            <person name="Chen J."/>
            <person name="Li Z."/>
            <person name="Catullo R.A."/>
            <person name="Griffin P.C."/>
            <person name="Schiffer M."/>
            <person name="Pearce S."/>
            <person name="Lee S.F."/>
            <person name="McElroy K."/>
            <person name="Stocker A."/>
            <person name="Shirriffs J."/>
            <person name="Cockerell F."/>
            <person name="Coppin C."/>
            <person name="Sgro C.M."/>
            <person name="Karger A."/>
            <person name="Cain J.W."/>
            <person name="Weber J.A."/>
            <person name="Santpere G."/>
            <person name="Kirschner M.W."/>
            <person name="Hoffmann A.A."/>
            <person name="Oakeshott J.G."/>
            <person name="Zhang G."/>
        </authorList>
    </citation>
    <scope>NUCLEOTIDE SEQUENCE</scope>
    <source>
        <strain evidence="3">BGI-SZ-2011g</strain>
    </source>
</reference>
<organism evidence="3 4">
    <name type="scientific">Drosophila rubida</name>
    <dbReference type="NCBI Taxonomy" id="30044"/>
    <lineage>
        <taxon>Eukaryota</taxon>
        <taxon>Metazoa</taxon>
        <taxon>Ecdysozoa</taxon>
        <taxon>Arthropoda</taxon>
        <taxon>Hexapoda</taxon>
        <taxon>Insecta</taxon>
        <taxon>Pterygota</taxon>
        <taxon>Neoptera</taxon>
        <taxon>Endopterygota</taxon>
        <taxon>Diptera</taxon>
        <taxon>Brachycera</taxon>
        <taxon>Muscomorpha</taxon>
        <taxon>Ephydroidea</taxon>
        <taxon>Drosophilidae</taxon>
        <taxon>Drosophila</taxon>
    </lineage>
</organism>
<feature type="non-terminal residue" evidence="3">
    <location>
        <position position="1"/>
    </location>
</feature>
<comment type="caution">
    <text evidence="3">The sequence shown here is derived from an EMBL/GenBank/DDBJ whole genome shotgun (WGS) entry which is preliminary data.</text>
</comment>
<dbReference type="GO" id="GO:0006974">
    <property type="term" value="P:DNA damage response"/>
    <property type="evidence" value="ECO:0007669"/>
    <property type="project" value="UniProtKB-ARBA"/>
</dbReference>
<dbReference type="GO" id="GO:0005634">
    <property type="term" value="C:nucleus"/>
    <property type="evidence" value="ECO:0007669"/>
    <property type="project" value="TreeGrafter"/>
</dbReference>
<evidence type="ECO:0000313" key="4">
    <source>
        <dbReference type="Proteomes" id="UP001200034"/>
    </source>
</evidence>
<feature type="region of interest" description="Disordered" evidence="1">
    <location>
        <begin position="90"/>
        <end position="109"/>
    </location>
</feature>
<dbReference type="Pfam" id="PF10263">
    <property type="entry name" value="SprT-like"/>
    <property type="match status" value="1"/>
</dbReference>
<protein>
    <recommendedName>
        <fullName evidence="2">SprT-like domain-containing protein</fullName>
    </recommendedName>
</protein>
<feature type="compositionally biased region" description="Low complexity" evidence="1">
    <location>
        <begin position="90"/>
        <end position="100"/>
    </location>
</feature>
<keyword evidence="4" id="KW-1185">Reference proteome</keyword>
<gene>
    <name evidence="3" type="ORF">KR093_008070</name>
</gene>
<feature type="non-terminal residue" evidence="3">
    <location>
        <position position="418"/>
    </location>
</feature>
<dbReference type="PANTHER" id="PTHR23099">
    <property type="entry name" value="TRANSCRIPTIONAL REGULATOR"/>
    <property type="match status" value="1"/>
</dbReference>
<dbReference type="Proteomes" id="UP001200034">
    <property type="component" value="Unassembled WGS sequence"/>
</dbReference>
<dbReference type="PANTHER" id="PTHR23099:SF0">
    <property type="entry name" value="GERM CELL NUCLEAR ACIDIC PROTEIN"/>
    <property type="match status" value="1"/>
</dbReference>
<sequence length="418" mass="48049">PYIYLDLQQPVAIAHNEPTSDAAIVEFDSELKTRLQKFLGLRPAQRRLYNPITDYELASNQMDQDVDESAKLPCSRLWAAHAANAVQEPKAPAAFRAPKATSTPSQVLPPLMKKLGSEITNEMKILLFDDIVQRTNANCFESQTPQHIKEPIDLSGLPSEEQRAHNCQQHKKITNLPARYAGVYSFVDSLRPETPLKMCHPLAVYYRKRDFETSKAMLAKTLFNVLNHSIFHCGLRPAITWKSCMNTPSTIVHSIEAGRQRTSRIVLWQQMKQPGMLVKALLHEMCHAAAFVYHGETGHGDNCRKWAYRAKSLLPELPRIDDCHARFKYTCLLCHRRSHGIINFEDEEQQLRCHYCQFEVNVEKFNAEEAHALSFTDQLVTPYKQFVRDNYLKCTEDTHSSKMQTLNIQYREHLQQQA</sequence>
<evidence type="ECO:0000313" key="3">
    <source>
        <dbReference type="EMBL" id="KAH8387590.1"/>
    </source>
</evidence>
<evidence type="ECO:0000256" key="1">
    <source>
        <dbReference type="SAM" id="MobiDB-lite"/>
    </source>
</evidence>
<accession>A0AAD4KE47</accession>
<dbReference type="SMART" id="SM00731">
    <property type="entry name" value="SprT"/>
    <property type="match status" value="1"/>
</dbReference>